<name>A0A7Y0E2C0_9PROT</name>
<dbReference type="SMART" id="SM00388">
    <property type="entry name" value="HisKA"/>
    <property type="match status" value="1"/>
</dbReference>
<dbReference type="InterPro" id="IPR000700">
    <property type="entry name" value="PAS-assoc_C"/>
</dbReference>
<dbReference type="InterPro" id="IPR003661">
    <property type="entry name" value="HisK_dim/P_dom"/>
</dbReference>
<dbReference type="InterPro" id="IPR005467">
    <property type="entry name" value="His_kinase_dom"/>
</dbReference>
<dbReference type="NCBIfam" id="TIGR00229">
    <property type="entry name" value="sensory_box"/>
    <property type="match status" value="2"/>
</dbReference>
<dbReference type="CDD" id="cd00130">
    <property type="entry name" value="PAS"/>
    <property type="match status" value="2"/>
</dbReference>
<keyword evidence="10" id="KW-1185">Reference proteome</keyword>
<comment type="caution">
    <text evidence="9">The sequence shown here is derived from an EMBL/GenBank/DDBJ whole genome shotgun (WGS) entry which is preliminary data.</text>
</comment>
<dbReference type="PANTHER" id="PTHR43047">
    <property type="entry name" value="TWO-COMPONENT HISTIDINE PROTEIN KINASE"/>
    <property type="match status" value="1"/>
</dbReference>
<keyword evidence="4" id="KW-0808">Transferase</keyword>
<gene>
    <name evidence="9" type="ORF">HH303_15355</name>
</gene>
<dbReference type="CDD" id="cd00075">
    <property type="entry name" value="HATPase"/>
    <property type="match status" value="1"/>
</dbReference>
<dbReference type="PROSITE" id="PS50109">
    <property type="entry name" value="HIS_KIN"/>
    <property type="match status" value="1"/>
</dbReference>
<dbReference type="Gene3D" id="1.10.287.130">
    <property type="match status" value="1"/>
</dbReference>
<dbReference type="PRINTS" id="PR00344">
    <property type="entry name" value="BCTRLSENSOR"/>
</dbReference>
<evidence type="ECO:0000259" key="8">
    <source>
        <dbReference type="PROSITE" id="PS50113"/>
    </source>
</evidence>
<protein>
    <recommendedName>
        <fullName evidence="2">histidine kinase</fullName>
        <ecNumber evidence="2">2.7.13.3</ecNumber>
    </recommendedName>
</protein>
<dbReference type="GO" id="GO:0005886">
    <property type="term" value="C:plasma membrane"/>
    <property type="evidence" value="ECO:0007669"/>
    <property type="project" value="TreeGrafter"/>
</dbReference>
<keyword evidence="5" id="KW-0418">Kinase</keyword>
<reference evidence="9 10" key="1">
    <citation type="submission" date="2020-04" db="EMBL/GenBank/DDBJ databases">
        <title>Rhodospirillaceae bacterium KN72 isolated from deep sea.</title>
        <authorList>
            <person name="Zhang D.-C."/>
        </authorList>
    </citation>
    <scope>NUCLEOTIDE SEQUENCE [LARGE SCALE GENOMIC DNA]</scope>
    <source>
        <strain evidence="9 10">KN72</strain>
    </source>
</reference>
<proteinExistence type="predicted"/>
<feature type="domain" description="PAS" evidence="7">
    <location>
        <begin position="8"/>
        <end position="61"/>
    </location>
</feature>
<dbReference type="GO" id="GO:0000155">
    <property type="term" value="F:phosphorelay sensor kinase activity"/>
    <property type="evidence" value="ECO:0007669"/>
    <property type="project" value="InterPro"/>
</dbReference>
<comment type="catalytic activity">
    <reaction evidence="1">
        <text>ATP + protein L-histidine = ADP + protein N-phospho-L-histidine.</text>
        <dbReference type="EC" id="2.7.13.3"/>
    </reaction>
</comment>
<dbReference type="SUPFAM" id="SSF55785">
    <property type="entry name" value="PYP-like sensor domain (PAS domain)"/>
    <property type="match status" value="2"/>
</dbReference>
<organism evidence="9 10">
    <name type="scientific">Pacificispira spongiicola</name>
    <dbReference type="NCBI Taxonomy" id="2729598"/>
    <lineage>
        <taxon>Bacteria</taxon>
        <taxon>Pseudomonadati</taxon>
        <taxon>Pseudomonadota</taxon>
        <taxon>Alphaproteobacteria</taxon>
        <taxon>Rhodospirillales</taxon>
        <taxon>Rhodospirillaceae</taxon>
        <taxon>Pacificispira</taxon>
    </lineage>
</organism>
<dbReference type="InterPro" id="IPR004358">
    <property type="entry name" value="Sig_transdc_His_kin-like_C"/>
</dbReference>
<evidence type="ECO:0000313" key="9">
    <source>
        <dbReference type="EMBL" id="NMM45873.1"/>
    </source>
</evidence>
<evidence type="ECO:0000259" key="7">
    <source>
        <dbReference type="PROSITE" id="PS50112"/>
    </source>
</evidence>
<dbReference type="EMBL" id="JABBNT010000004">
    <property type="protein sequence ID" value="NMM45873.1"/>
    <property type="molecule type" value="Genomic_DNA"/>
</dbReference>
<evidence type="ECO:0000256" key="5">
    <source>
        <dbReference type="ARBA" id="ARBA00022777"/>
    </source>
</evidence>
<dbReference type="Proteomes" id="UP000539372">
    <property type="component" value="Unassembled WGS sequence"/>
</dbReference>
<dbReference type="SMART" id="SM00387">
    <property type="entry name" value="HATPase_c"/>
    <property type="match status" value="1"/>
</dbReference>
<dbReference type="EC" id="2.7.13.3" evidence="2"/>
<dbReference type="InterPro" id="IPR000014">
    <property type="entry name" value="PAS"/>
</dbReference>
<feature type="domain" description="Histidine kinase" evidence="6">
    <location>
        <begin position="282"/>
        <end position="503"/>
    </location>
</feature>
<accession>A0A7Y0E2C0</accession>
<dbReference type="SMART" id="SM00091">
    <property type="entry name" value="PAS"/>
    <property type="match status" value="2"/>
</dbReference>
<evidence type="ECO:0000259" key="6">
    <source>
        <dbReference type="PROSITE" id="PS50109"/>
    </source>
</evidence>
<dbReference type="InterPro" id="IPR036097">
    <property type="entry name" value="HisK_dim/P_sf"/>
</dbReference>
<dbReference type="Gene3D" id="3.30.565.10">
    <property type="entry name" value="Histidine kinase-like ATPase, C-terminal domain"/>
    <property type="match status" value="1"/>
</dbReference>
<evidence type="ECO:0000256" key="1">
    <source>
        <dbReference type="ARBA" id="ARBA00000085"/>
    </source>
</evidence>
<dbReference type="GO" id="GO:0009927">
    <property type="term" value="F:histidine phosphotransfer kinase activity"/>
    <property type="evidence" value="ECO:0007669"/>
    <property type="project" value="TreeGrafter"/>
</dbReference>
<feature type="domain" description="PAC" evidence="8">
    <location>
        <begin position="86"/>
        <end position="136"/>
    </location>
</feature>
<dbReference type="SMART" id="SM00086">
    <property type="entry name" value="PAC"/>
    <property type="match status" value="2"/>
</dbReference>
<dbReference type="Gene3D" id="2.10.70.100">
    <property type="match status" value="1"/>
</dbReference>
<dbReference type="Pfam" id="PF00512">
    <property type="entry name" value="HisKA"/>
    <property type="match status" value="1"/>
</dbReference>
<dbReference type="Pfam" id="PF02518">
    <property type="entry name" value="HATPase_c"/>
    <property type="match status" value="1"/>
</dbReference>
<dbReference type="InterPro" id="IPR035965">
    <property type="entry name" value="PAS-like_dom_sf"/>
</dbReference>
<keyword evidence="3" id="KW-0597">Phosphoprotein</keyword>
<dbReference type="SUPFAM" id="SSF47384">
    <property type="entry name" value="Homodimeric domain of signal transducing histidine kinase"/>
    <property type="match status" value="1"/>
</dbReference>
<feature type="domain" description="PAC" evidence="8">
    <location>
        <begin position="212"/>
        <end position="264"/>
    </location>
</feature>
<dbReference type="Gene3D" id="3.30.450.20">
    <property type="entry name" value="PAS domain"/>
    <property type="match status" value="2"/>
</dbReference>
<dbReference type="InterPro" id="IPR013655">
    <property type="entry name" value="PAS_fold_3"/>
</dbReference>
<feature type="domain" description="PAS" evidence="7">
    <location>
        <begin position="137"/>
        <end position="209"/>
    </location>
</feature>
<dbReference type="PANTHER" id="PTHR43047:SF63">
    <property type="entry name" value="HISTIDINE KINASE"/>
    <property type="match status" value="1"/>
</dbReference>
<sequence length="514" mass="56746">MLDFDKIERTVLPHLVNAASEAFVVVDSTFRIAYANKGVEAIFGWSVDELLGQNLNVLLPKQIREQHPAYMREFARYGAASRTMAERVEVQGLRRSGCVFPAEVSIVAETLEGVPYFAAIVRDVTERRMKQYALERSETRLKNAQKIAGMGNWELDIETWDLTWSREASVIFGVSPKTRSGSFSGFLRTVHPDDRDAVRGAIRAATEKGWEYSLDHRVVLPNGETRYVHGQAILVKGHGDRADFLEGIVQDITERQRNAEALQQAVYAAVEANKAKDRFLATMSHELRTPLNPIIGLAEVMQGEMMGPIGSDVYKGYAGDIAKSATHLLVLIEGILDVSHFALEGIELREEEFGIEGLLNEAIKATDLDRLKGMGRVTLRDDTRICSLFADRRRCYQMLTNILRNSFKFSRPGTPITVTLSHDGSGFAIVVEDRGAGIPASALPTIADPFVKLADPGQAKSSSGVGLGLYIVKQLMEAHGGEMEIESTVNVGTKVKLIFPTWRARHDAMRGAGA</sequence>
<dbReference type="Pfam" id="PF08447">
    <property type="entry name" value="PAS_3"/>
    <property type="match status" value="1"/>
</dbReference>
<dbReference type="SUPFAM" id="SSF55874">
    <property type="entry name" value="ATPase domain of HSP90 chaperone/DNA topoisomerase II/histidine kinase"/>
    <property type="match status" value="1"/>
</dbReference>
<dbReference type="PROSITE" id="PS50112">
    <property type="entry name" value="PAS"/>
    <property type="match status" value="2"/>
</dbReference>
<dbReference type="InterPro" id="IPR001610">
    <property type="entry name" value="PAC"/>
</dbReference>
<dbReference type="InterPro" id="IPR003594">
    <property type="entry name" value="HATPase_dom"/>
</dbReference>
<dbReference type="AlphaFoldDB" id="A0A7Y0E2C0"/>
<dbReference type="RefSeq" id="WP_169626248.1">
    <property type="nucleotide sequence ID" value="NZ_JABBNT010000004.1"/>
</dbReference>
<dbReference type="Pfam" id="PF13426">
    <property type="entry name" value="PAS_9"/>
    <property type="match status" value="1"/>
</dbReference>
<dbReference type="InterPro" id="IPR036890">
    <property type="entry name" value="HATPase_C_sf"/>
</dbReference>
<evidence type="ECO:0000256" key="4">
    <source>
        <dbReference type="ARBA" id="ARBA00022679"/>
    </source>
</evidence>
<dbReference type="PROSITE" id="PS50113">
    <property type="entry name" value="PAC"/>
    <property type="match status" value="2"/>
</dbReference>
<evidence type="ECO:0000256" key="3">
    <source>
        <dbReference type="ARBA" id="ARBA00022553"/>
    </source>
</evidence>
<dbReference type="CDD" id="cd00082">
    <property type="entry name" value="HisKA"/>
    <property type="match status" value="1"/>
</dbReference>
<evidence type="ECO:0000256" key="2">
    <source>
        <dbReference type="ARBA" id="ARBA00012438"/>
    </source>
</evidence>
<evidence type="ECO:0000313" key="10">
    <source>
        <dbReference type="Proteomes" id="UP000539372"/>
    </source>
</evidence>